<sequence>MEKGKILLPIGIALLVVNLILTTLLIILALPPLTRVNKIVTTMEQVLDLELINEDTVGNIPIEDLEIIMIDDQISVNARSITTNKNHVLRFSVGFTINKKDKDSKRIMTLMAEQEQYIIAQIRSAASFKTYEEVITNVGTKELGKDIANHLNEVLNTNVIVETIFREYIYN</sequence>
<keyword evidence="11" id="KW-0282">Flagellum</keyword>
<evidence type="ECO:0000256" key="9">
    <source>
        <dbReference type="ARBA" id="ARBA00023136"/>
    </source>
</evidence>
<dbReference type="Proteomes" id="UP000294902">
    <property type="component" value="Unassembled WGS sequence"/>
</dbReference>
<evidence type="ECO:0000313" key="12">
    <source>
        <dbReference type="Proteomes" id="UP000294902"/>
    </source>
</evidence>
<accession>A0A4R3MPG3</accession>
<keyword evidence="11" id="KW-0969">Cilium</keyword>
<dbReference type="EMBL" id="SMAL01000002">
    <property type="protein sequence ID" value="TCT16432.1"/>
    <property type="molecule type" value="Genomic_DNA"/>
</dbReference>
<keyword evidence="4 10" id="KW-1003">Cell membrane</keyword>
<keyword evidence="9 10" id="KW-0472">Membrane</keyword>
<dbReference type="GO" id="GO:0009425">
    <property type="term" value="C:bacterial-type flagellum basal body"/>
    <property type="evidence" value="ECO:0007669"/>
    <property type="project" value="InterPro"/>
</dbReference>
<comment type="function">
    <text evidence="1 10">Controls the rotational direction of flagella during chemotaxis.</text>
</comment>
<dbReference type="OrthoDB" id="166089at2"/>
<evidence type="ECO:0000256" key="10">
    <source>
        <dbReference type="RuleBase" id="RU364125"/>
    </source>
</evidence>
<protein>
    <recommendedName>
        <fullName evidence="10">Flagellar protein FliL</fullName>
    </recommendedName>
</protein>
<evidence type="ECO:0000256" key="2">
    <source>
        <dbReference type="ARBA" id="ARBA00004162"/>
    </source>
</evidence>
<comment type="subcellular location">
    <subcellularLocation>
        <location evidence="2">Cell membrane</location>
        <topology evidence="2">Single-pass membrane protein</topology>
    </subcellularLocation>
</comment>
<evidence type="ECO:0000313" key="11">
    <source>
        <dbReference type="EMBL" id="TCT16432.1"/>
    </source>
</evidence>
<name>A0A4R3MPG3_9FIRM</name>
<evidence type="ECO:0000256" key="7">
    <source>
        <dbReference type="ARBA" id="ARBA00022779"/>
    </source>
</evidence>
<evidence type="ECO:0000256" key="4">
    <source>
        <dbReference type="ARBA" id="ARBA00022475"/>
    </source>
</evidence>
<keyword evidence="7 10" id="KW-0283">Flagellar rotation</keyword>
<keyword evidence="11" id="KW-0966">Cell projection</keyword>
<dbReference type="AlphaFoldDB" id="A0A4R3MPG3"/>
<dbReference type="InterPro" id="IPR005503">
    <property type="entry name" value="FliL"/>
</dbReference>
<evidence type="ECO:0000256" key="6">
    <source>
        <dbReference type="ARBA" id="ARBA00022692"/>
    </source>
</evidence>
<feature type="transmembrane region" description="Helical" evidence="10">
    <location>
        <begin position="6"/>
        <end position="30"/>
    </location>
</feature>
<proteinExistence type="inferred from homology"/>
<comment type="similarity">
    <text evidence="3 10">Belongs to the FliL family.</text>
</comment>
<dbReference type="GO" id="GO:0005886">
    <property type="term" value="C:plasma membrane"/>
    <property type="evidence" value="ECO:0007669"/>
    <property type="project" value="UniProtKB-SubCell"/>
</dbReference>
<keyword evidence="6 10" id="KW-0812">Transmembrane</keyword>
<dbReference type="GO" id="GO:0071973">
    <property type="term" value="P:bacterial-type flagellum-dependent cell motility"/>
    <property type="evidence" value="ECO:0007669"/>
    <property type="project" value="InterPro"/>
</dbReference>
<dbReference type="GO" id="GO:0006935">
    <property type="term" value="P:chemotaxis"/>
    <property type="evidence" value="ECO:0007669"/>
    <property type="project" value="UniProtKB-KW"/>
</dbReference>
<dbReference type="RefSeq" id="WP_132250827.1">
    <property type="nucleotide sequence ID" value="NZ_SMAL01000002.1"/>
</dbReference>
<keyword evidence="5 10" id="KW-0145">Chemotaxis</keyword>
<dbReference type="Pfam" id="PF03748">
    <property type="entry name" value="FliL"/>
    <property type="match status" value="1"/>
</dbReference>
<comment type="caution">
    <text evidence="11">The sequence shown here is derived from an EMBL/GenBank/DDBJ whole genome shotgun (WGS) entry which is preliminary data.</text>
</comment>
<keyword evidence="8 10" id="KW-1133">Transmembrane helix</keyword>
<evidence type="ECO:0000256" key="5">
    <source>
        <dbReference type="ARBA" id="ARBA00022500"/>
    </source>
</evidence>
<reference evidence="11 12" key="1">
    <citation type="submission" date="2019-03" db="EMBL/GenBank/DDBJ databases">
        <title>Genomic Encyclopedia of Type Strains, Phase IV (KMG-IV): sequencing the most valuable type-strain genomes for metagenomic binning, comparative biology and taxonomic classification.</title>
        <authorList>
            <person name="Goeker M."/>
        </authorList>
    </citation>
    <scope>NUCLEOTIDE SEQUENCE [LARGE SCALE GENOMIC DNA]</scope>
    <source>
        <strain evidence="11 12">DSM 24629</strain>
    </source>
</reference>
<evidence type="ECO:0000256" key="3">
    <source>
        <dbReference type="ARBA" id="ARBA00008281"/>
    </source>
</evidence>
<evidence type="ECO:0000256" key="8">
    <source>
        <dbReference type="ARBA" id="ARBA00022989"/>
    </source>
</evidence>
<keyword evidence="12" id="KW-1185">Reference proteome</keyword>
<evidence type="ECO:0000256" key="1">
    <source>
        <dbReference type="ARBA" id="ARBA00002254"/>
    </source>
</evidence>
<organism evidence="11 12">
    <name type="scientific">Natranaerovirga pectinivora</name>
    <dbReference type="NCBI Taxonomy" id="682400"/>
    <lineage>
        <taxon>Bacteria</taxon>
        <taxon>Bacillati</taxon>
        <taxon>Bacillota</taxon>
        <taxon>Clostridia</taxon>
        <taxon>Lachnospirales</taxon>
        <taxon>Natranaerovirgaceae</taxon>
        <taxon>Natranaerovirga</taxon>
    </lineage>
</organism>
<gene>
    <name evidence="11" type="ORF">EDC18_102451</name>
</gene>